<proteinExistence type="predicted"/>
<feature type="compositionally biased region" description="Low complexity" evidence="1">
    <location>
        <begin position="9"/>
        <end position="20"/>
    </location>
</feature>
<name>A0A0K1PTQ9_9BACT</name>
<evidence type="ECO:0000313" key="3">
    <source>
        <dbReference type="Proteomes" id="UP000064967"/>
    </source>
</evidence>
<keyword evidence="3" id="KW-1185">Reference proteome</keyword>
<accession>A0A0K1PTQ9</accession>
<feature type="region of interest" description="Disordered" evidence="1">
    <location>
        <begin position="1"/>
        <end position="47"/>
    </location>
</feature>
<gene>
    <name evidence="2" type="ORF">AKJ09_03183</name>
</gene>
<organism evidence="2 3">
    <name type="scientific">Labilithrix luteola</name>
    <dbReference type="NCBI Taxonomy" id="1391654"/>
    <lineage>
        <taxon>Bacteria</taxon>
        <taxon>Pseudomonadati</taxon>
        <taxon>Myxococcota</taxon>
        <taxon>Polyangia</taxon>
        <taxon>Polyangiales</taxon>
        <taxon>Labilitrichaceae</taxon>
        <taxon>Labilithrix</taxon>
    </lineage>
</organism>
<dbReference type="AlphaFoldDB" id="A0A0K1PTQ9"/>
<protein>
    <submittedName>
        <fullName evidence="2">Uncharacterized protein</fullName>
    </submittedName>
</protein>
<feature type="compositionally biased region" description="Acidic residues" evidence="1">
    <location>
        <begin position="22"/>
        <end position="32"/>
    </location>
</feature>
<sequence>MTSAGDGGALADAAPLVLVPPEDPEDGDDDEKDPGTGHAPTQAKFEKVGTPPLALTRICDLTPLGDALYAGHANQPLGTDGATITRYRPDAARPFGIAFDWNRPGEPTKGGGGGQGFLRVHAIGGRLFVPDADPPYGGLGLVDHGTEGYVFVSDAKGTFAPPRSPNFRPPATPDLTNWSEGRAGAGVLPRAYHVIDVIRYRGALFASTGSVPPKEQAWRGPSPGALHRANADGSRWTYEVDYPFPWKNGVWRLTFMVRFKGRLYAGLQDYDGRDPNDYVYFAPSSPEATVLTHDDVHPVRITRTGAAGTLRFWVDRKAHPHRLYWLAWARDGLNLRVTTDGDHWAQIALPDDAGRPTDVTRFRDAVVVLTENGLYRLGGRSIDGPAGLSPEEIASNVADADAVRIAGLEGLVTTKQKKSPFEVGDFFCTAPVGRLSECSLRGWSARRHALPPHRLTAITAPRRPPSAGRSCGG</sequence>
<dbReference type="Proteomes" id="UP000064967">
    <property type="component" value="Chromosome"/>
</dbReference>
<dbReference type="EMBL" id="CP012333">
    <property type="protein sequence ID" value="AKU96519.1"/>
    <property type="molecule type" value="Genomic_DNA"/>
</dbReference>
<reference evidence="2 3" key="1">
    <citation type="submission" date="2015-08" db="EMBL/GenBank/DDBJ databases">
        <authorList>
            <person name="Babu N.S."/>
            <person name="Beckwith C.J."/>
            <person name="Beseler K.G."/>
            <person name="Brison A."/>
            <person name="Carone J.V."/>
            <person name="Caskin T.P."/>
            <person name="Diamond M."/>
            <person name="Durham M.E."/>
            <person name="Foxe J.M."/>
            <person name="Go M."/>
            <person name="Henderson B.A."/>
            <person name="Jones I.B."/>
            <person name="McGettigan J.A."/>
            <person name="Micheletti S.J."/>
            <person name="Nasrallah M.E."/>
            <person name="Ortiz D."/>
            <person name="Piller C.R."/>
            <person name="Privatt S.R."/>
            <person name="Schneider S.L."/>
            <person name="Sharp S."/>
            <person name="Smith T.C."/>
            <person name="Stanton J.D."/>
            <person name="Ullery H.E."/>
            <person name="Wilson R.J."/>
            <person name="Serrano M.G."/>
            <person name="Buck G."/>
            <person name="Lee V."/>
            <person name="Wang Y."/>
            <person name="Carvalho R."/>
            <person name="Voegtly L."/>
            <person name="Shi R."/>
            <person name="Duckworth R."/>
            <person name="Johnson A."/>
            <person name="Loviza R."/>
            <person name="Walstead R."/>
            <person name="Shah Z."/>
            <person name="Kiflezghi M."/>
            <person name="Wade K."/>
            <person name="Ball S.L."/>
            <person name="Bradley K.W."/>
            <person name="Asai D.J."/>
            <person name="Bowman C.A."/>
            <person name="Russell D.A."/>
            <person name="Pope W.H."/>
            <person name="Jacobs-Sera D."/>
            <person name="Hendrix R.W."/>
            <person name="Hatfull G.F."/>
        </authorList>
    </citation>
    <scope>NUCLEOTIDE SEQUENCE [LARGE SCALE GENOMIC DNA]</scope>
    <source>
        <strain evidence="2 3">DSM 27648</strain>
    </source>
</reference>
<evidence type="ECO:0000256" key="1">
    <source>
        <dbReference type="SAM" id="MobiDB-lite"/>
    </source>
</evidence>
<dbReference type="KEGG" id="llu:AKJ09_03183"/>
<dbReference type="PATRIC" id="fig|1391654.3.peg.3219"/>
<evidence type="ECO:0000313" key="2">
    <source>
        <dbReference type="EMBL" id="AKU96519.1"/>
    </source>
</evidence>